<protein>
    <submittedName>
        <fullName evidence="1">Uncharacterized protein</fullName>
    </submittedName>
</protein>
<evidence type="ECO:0000313" key="1">
    <source>
        <dbReference type="EMBL" id="KZS92101.1"/>
    </source>
</evidence>
<name>A0A164T5N3_9AGAM</name>
<dbReference type="AlphaFoldDB" id="A0A164T5N3"/>
<accession>A0A164T5N3</accession>
<dbReference type="OrthoDB" id="2538281at2759"/>
<keyword evidence="2" id="KW-1185">Reference proteome</keyword>
<evidence type="ECO:0000313" key="2">
    <source>
        <dbReference type="Proteomes" id="UP000076722"/>
    </source>
</evidence>
<reference evidence="1 2" key="1">
    <citation type="journal article" date="2016" name="Mol. Biol. Evol.">
        <title>Comparative Genomics of Early-Diverging Mushroom-Forming Fungi Provides Insights into the Origins of Lignocellulose Decay Capabilities.</title>
        <authorList>
            <person name="Nagy L.G."/>
            <person name="Riley R."/>
            <person name="Tritt A."/>
            <person name="Adam C."/>
            <person name="Daum C."/>
            <person name="Floudas D."/>
            <person name="Sun H."/>
            <person name="Yadav J.S."/>
            <person name="Pangilinan J."/>
            <person name="Larsson K.H."/>
            <person name="Matsuura K."/>
            <person name="Barry K."/>
            <person name="Labutti K."/>
            <person name="Kuo R."/>
            <person name="Ohm R.A."/>
            <person name="Bhattacharya S.S."/>
            <person name="Shirouzu T."/>
            <person name="Yoshinaga Y."/>
            <person name="Martin F.M."/>
            <person name="Grigoriev I.V."/>
            <person name="Hibbett D.S."/>
        </authorList>
    </citation>
    <scope>NUCLEOTIDE SEQUENCE [LARGE SCALE GENOMIC DNA]</scope>
    <source>
        <strain evidence="1 2">HHB9708</strain>
    </source>
</reference>
<sequence length="285" mass="31429">MRGEGWMKVEDEDEDIGYSHRLDASHRINAHPHTRPRTDPPLTLFPLVLIRNASTSLPLPISITLASHRRTIRWLICPIQYQLIVPESPSRYLALDILRSPLSSSFHSSNTDSILGILTQGCTDTTSNITSCYTLSLSSNPSKHLSSPSPPIQRIEFLSPPIPPNTSLTFSFKTHLQPLQTTTPGPSPFFHLFQLYDTTLQKPIFTLSLINQKCRIVDYVPERQNCGGGCPSVDSGMCVGRTLVHELSVGTGREGRAVYVVRDAGSGGEVLRYSPRGSMGTNSTM</sequence>
<dbReference type="EMBL" id="KV419411">
    <property type="protein sequence ID" value="KZS92101.1"/>
    <property type="molecule type" value="Genomic_DNA"/>
</dbReference>
<dbReference type="Proteomes" id="UP000076722">
    <property type="component" value="Unassembled WGS sequence"/>
</dbReference>
<organism evidence="1 2">
    <name type="scientific">Sistotremastrum niveocremeum HHB9708</name>
    <dbReference type="NCBI Taxonomy" id="1314777"/>
    <lineage>
        <taxon>Eukaryota</taxon>
        <taxon>Fungi</taxon>
        <taxon>Dikarya</taxon>
        <taxon>Basidiomycota</taxon>
        <taxon>Agaricomycotina</taxon>
        <taxon>Agaricomycetes</taxon>
        <taxon>Sistotremastrales</taxon>
        <taxon>Sistotremastraceae</taxon>
        <taxon>Sertulicium</taxon>
        <taxon>Sertulicium niveocremeum</taxon>
    </lineage>
</organism>
<proteinExistence type="predicted"/>
<gene>
    <name evidence="1" type="ORF">SISNIDRAFT_486634</name>
</gene>